<evidence type="ECO:0000256" key="6">
    <source>
        <dbReference type="SAM" id="Phobius"/>
    </source>
</evidence>
<evidence type="ECO:0000256" key="7">
    <source>
        <dbReference type="SAM" id="SignalP"/>
    </source>
</evidence>
<evidence type="ECO:0000256" key="2">
    <source>
        <dbReference type="ARBA" id="ARBA00022475"/>
    </source>
</evidence>
<comment type="subcellular location">
    <subcellularLocation>
        <location evidence="1">Cell membrane</location>
    </subcellularLocation>
</comment>
<dbReference type="GeneTree" id="ENSGT00730000111514"/>
<dbReference type="InterPro" id="IPR016054">
    <property type="entry name" value="LY6_UPA_recep-like"/>
</dbReference>
<reference evidence="9" key="2">
    <citation type="submission" date="2025-09" db="UniProtKB">
        <authorList>
            <consortium name="Ensembl"/>
        </authorList>
    </citation>
    <scope>IDENTIFICATION</scope>
</reference>
<dbReference type="PANTHER" id="PTHR16982">
    <property type="entry name" value="LYMPHOCYTE ANTIGEN 6D"/>
    <property type="match status" value="1"/>
</dbReference>
<feature type="signal peptide" evidence="7">
    <location>
        <begin position="1"/>
        <end position="20"/>
    </location>
</feature>
<evidence type="ECO:0000256" key="3">
    <source>
        <dbReference type="ARBA" id="ARBA00022729"/>
    </source>
</evidence>
<dbReference type="GO" id="GO:0005886">
    <property type="term" value="C:plasma membrane"/>
    <property type="evidence" value="ECO:0007669"/>
    <property type="project" value="UniProtKB-SubCell"/>
</dbReference>
<evidence type="ECO:0000256" key="5">
    <source>
        <dbReference type="ARBA" id="ARBA00023180"/>
    </source>
</evidence>
<proteinExistence type="predicted"/>
<dbReference type="PANTHER" id="PTHR16982:SF2">
    <property type="entry name" value="LYMPHOCYTE ANTIGEN 6D"/>
    <property type="match status" value="1"/>
</dbReference>
<dbReference type="AlphaFoldDB" id="A0A8C2VUG9"/>
<dbReference type="Ensembl" id="ENSCLAT00000021023.1">
    <property type="protein sequence ID" value="ENSCLAP00000020823.1"/>
    <property type="gene ID" value="ENSCLAG00000014264.1"/>
</dbReference>
<evidence type="ECO:0000259" key="8">
    <source>
        <dbReference type="SMART" id="SM00134"/>
    </source>
</evidence>
<evidence type="ECO:0000256" key="4">
    <source>
        <dbReference type="ARBA" id="ARBA00023136"/>
    </source>
</evidence>
<dbReference type="SUPFAM" id="SSF57302">
    <property type="entry name" value="Snake toxin-like"/>
    <property type="match status" value="1"/>
</dbReference>
<protein>
    <submittedName>
        <fullName evidence="9">Lymphocyte antigen 6 family member D</fullName>
    </submittedName>
</protein>
<name>A0A8C2VUG9_CHILA</name>
<dbReference type="GO" id="GO:0035634">
    <property type="term" value="P:response to stilbenoid"/>
    <property type="evidence" value="ECO:0007669"/>
    <property type="project" value="Ensembl"/>
</dbReference>
<reference evidence="9" key="1">
    <citation type="submission" date="2025-08" db="UniProtKB">
        <authorList>
            <consortium name="Ensembl"/>
        </authorList>
    </citation>
    <scope>IDENTIFICATION</scope>
</reference>
<dbReference type="GO" id="GO:0030098">
    <property type="term" value="P:lymphocyte differentiation"/>
    <property type="evidence" value="ECO:0007669"/>
    <property type="project" value="Ensembl"/>
</dbReference>
<feature type="chain" id="PRO_5034320669" evidence="7">
    <location>
        <begin position="21"/>
        <end position="129"/>
    </location>
</feature>
<keyword evidence="4 6" id="KW-0472">Membrane</keyword>
<keyword evidence="5" id="KW-0325">Glycoprotein</keyword>
<dbReference type="GO" id="GO:0009986">
    <property type="term" value="C:cell surface"/>
    <property type="evidence" value="ECO:0007669"/>
    <property type="project" value="Ensembl"/>
</dbReference>
<dbReference type="InterPro" id="IPR042339">
    <property type="entry name" value="Ly6D"/>
</dbReference>
<gene>
    <name evidence="9" type="primary">LY6D</name>
</gene>
<dbReference type="Gene3D" id="2.10.60.10">
    <property type="entry name" value="CD59"/>
    <property type="match status" value="1"/>
</dbReference>
<feature type="transmembrane region" description="Helical" evidence="6">
    <location>
        <begin position="105"/>
        <end position="126"/>
    </location>
</feature>
<organism evidence="9 10">
    <name type="scientific">Chinchilla lanigera</name>
    <name type="common">Long-tailed chinchilla</name>
    <name type="synonym">Chinchilla villidera</name>
    <dbReference type="NCBI Taxonomy" id="34839"/>
    <lineage>
        <taxon>Eukaryota</taxon>
        <taxon>Metazoa</taxon>
        <taxon>Chordata</taxon>
        <taxon>Craniata</taxon>
        <taxon>Vertebrata</taxon>
        <taxon>Euteleostomi</taxon>
        <taxon>Mammalia</taxon>
        <taxon>Eutheria</taxon>
        <taxon>Euarchontoglires</taxon>
        <taxon>Glires</taxon>
        <taxon>Rodentia</taxon>
        <taxon>Hystricomorpha</taxon>
        <taxon>Chinchillidae</taxon>
        <taxon>Chinchilla</taxon>
    </lineage>
</organism>
<dbReference type="Proteomes" id="UP000694398">
    <property type="component" value="Unassembled WGS sequence"/>
</dbReference>
<dbReference type="SMART" id="SM00134">
    <property type="entry name" value="LU"/>
    <property type="match status" value="1"/>
</dbReference>
<dbReference type="FunFam" id="2.10.60.10:FF:000003">
    <property type="entry name" value="lymphocyte antigen 6E isoform X1"/>
    <property type="match status" value="1"/>
</dbReference>
<keyword evidence="2" id="KW-1003">Cell membrane</keyword>
<accession>A0A8C2VUG9</accession>
<evidence type="ECO:0000313" key="10">
    <source>
        <dbReference type="Proteomes" id="UP000694398"/>
    </source>
</evidence>
<keyword evidence="3 7" id="KW-0732">Signal</keyword>
<evidence type="ECO:0000256" key="1">
    <source>
        <dbReference type="ARBA" id="ARBA00004236"/>
    </source>
</evidence>
<dbReference type="OMA" id="LVKKDCA"/>
<evidence type="ECO:0000313" key="9">
    <source>
        <dbReference type="Ensembl" id="ENSCLAP00000020823.1"/>
    </source>
</evidence>
<dbReference type="InterPro" id="IPR035076">
    <property type="entry name" value="Toxin/TOLIP"/>
</dbReference>
<dbReference type="PROSITE" id="PS00983">
    <property type="entry name" value="LY6_UPAR"/>
    <property type="match status" value="1"/>
</dbReference>
<keyword evidence="10" id="KW-1185">Reference proteome</keyword>
<sequence length="129" mass="13266">MKTVLLLLVTLTVALSPAYTLRCHVCSSSTSNCKNSQECPIGSRYCKTMTSVESLAGNLVTKSCESSCTPTYSQQGQISSGTGSTHCCQEDLCNENLSSAAPATALLSSATSGVVLALGLLALLLAPSL</sequence>
<feature type="domain" description="UPAR/Ly6" evidence="8">
    <location>
        <begin position="21"/>
        <end position="108"/>
    </location>
</feature>
<dbReference type="Pfam" id="PF00087">
    <property type="entry name" value="Toxin_TOLIP"/>
    <property type="match status" value="1"/>
</dbReference>
<keyword evidence="6" id="KW-0812">Transmembrane</keyword>
<dbReference type="InterPro" id="IPR045860">
    <property type="entry name" value="Snake_toxin-like_sf"/>
</dbReference>
<keyword evidence="6" id="KW-1133">Transmembrane helix</keyword>
<dbReference type="InterPro" id="IPR018363">
    <property type="entry name" value="CD59_antigen_CS"/>
</dbReference>